<keyword evidence="1" id="KW-0812">Transmembrane</keyword>
<evidence type="ECO:0008006" key="4">
    <source>
        <dbReference type="Google" id="ProtNLM"/>
    </source>
</evidence>
<feature type="transmembrane region" description="Helical" evidence="1">
    <location>
        <begin position="70"/>
        <end position="92"/>
    </location>
</feature>
<dbReference type="EMBL" id="VHSH01000004">
    <property type="protein sequence ID" value="TQV79605.1"/>
    <property type="molecule type" value="Genomic_DNA"/>
</dbReference>
<protein>
    <recommendedName>
        <fullName evidence="4">DUF2214 domain-containing protein</fullName>
    </recommendedName>
</protein>
<feature type="transmembrane region" description="Helical" evidence="1">
    <location>
        <begin position="98"/>
        <end position="120"/>
    </location>
</feature>
<dbReference type="AlphaFoldDB" id="A0A545TQV7"/>
<proteinExistence type="predicted"/>
<organism evidence="2 3">
    <name type="scientific">Denitrobaculum tricleocarpae</name>
    <dbReference type="NCBI Taxonomy" id="2591009"/>
    <lineage>
        <taxon>Bacteria</taxon>
        <taxon>Pseudomonadati</taxon>
        <taxon>Pseudomonadota</taxon>
        <taxon>Alphaproteobacteria</taxon>
        <taxon>Rhodospirillales</taxon>
        <taxon>Rhodospirillaceae</taxon>
        <taxon>Denitrobaculum</taxon>
    </lineage>
</organism>
<dbReference type="OrthoDB" id="3536934at2"/>
<name>A0A545TQV7_9PROT</name>
<reference evidence="2 3" key="1">
    <citation type="submission" date="2019-06" db="EMBL/GenBank/DDBJ databases">
        <title>Whole genome sequence for Rhodospirillaceae sp. R148.</title>
        <authorList>
            <person name="Wang G."/>
        </authorList>
    </citation>
    <scope>NUCLEOTIDE SEQUENCE [LARGE SCALE GENOMIC DNA]</scope>
    <source>
        <strain evidence="2 3">R148</strain>
    </source>
</reference>
<dbReference type="RefSeq" id="WP_142896786.1">
    <property type="nucleotide sequence ID" value="NZ_ML660055.1"/>
</dbReference>
<feature type="transmembrane region" description="Helical" evidence="1">
    <location>
        <begin position="141"/>
        <end position="163"/>
    </location>
</feature>
<keyword evidence="1" id="KW-1133">Transmembrane helix</keyword>
<evidence type="ECO:0000256" key="1">
    <source>
        <dbReference type="SAM" id="Phobius"/>
    </source>
</evidence>
<keyword evidence="1" id="KW-0472">Membrane</keyword>
<comment type="caution">
    <text evidence="2">The sequence shown here is derived from an EMBL/GenBank/DDBJ whole genome shotgun (WGS) entry which is preliminary data.</text>
</comment>
<gene>
    <name evidence="2" type="ORF">FKG95_12820</name>
</gene>
<dbReference type="Proteomes" id="UP000315252">
    <property type="component" value="Unassembled WGS sequence"/>
</dbReference>
<evidence type="ECO:0000313" key="2">
    <source>
        <dbReference type="EMBL" id="TQV79605.1"/>
    </source>
</evidence>
<keyword evidence="3" id="KW-1185">Reference proteome</keyword>
<feature type="transmembrane region" description="Helical" evidence="1">
    <location>
        <begin position="28"/>
        <end position="49"/>
    </location>
</feature>
<evidence type="ECO:0000313" key="3">
    <source>
        <dbReference type="Proteomes" id="UP000315252"/>
    </source>
</evidence>
<sequence>MEVWATALEALTALQNMALPAALRTSRWVYPIVNAGHILGLAMLFGAILPLDLRLLGVWSSVPIKTLSRVLLPVAIGGLTLSLITGLLLFSVSAAKYAATPLFLAKLLLVGVGVVNALLLRQSAEWQEAKVSEGPLIRTRLQLAGGLSILLWLAIILCGRFLAYI</sequence>
<accession>A0A545TQV7</accession>